<dbReference type="Proteomes" id="UP001302676">
    <property type="component" value="Unassembled WGS sequence"/>
</dbReference>
<dbReference type="InterPro" id="IPR000719">
    <property type="entry name" value="Prot_kinase_dom"/>
</dbReference>
<evidence type="ECO:0000256" key="1">
    <source>
        <dbReference type="SAM" id="MobiDB-lite"/>
    </source>
</evidence>
<dbReference type="GO" id="GO:0004672">
    <property type="term" value="F:protein kinase activity"/>
    <property type="evidence" value="ECO:0007669"/>
    <property type="project" value="InterPro"/>
</dbReference>
<protein>
    <submittedName>
        <fullName evidence="3">Kinase-like domain-containing protein</fullName>
    </submittedName>
</protein>
<dbReference type="PANTHER" id="PTHR44305">
    <property type="entry name" value="SI:DKEY-192D15.2-RELATED"/>
    <property type="match status" value="1"/>
</dbReference>
<evidence type="ECO:0000313" key="3">
    <source>
        <dbReference type="EMBL" id="KAK4144051.1"/>
    </source>
</evidence>
<organism evidence="3 4">
    <name type="scientific">Dichotomopilus funicola</name>
    <dbReference type="NCBI Taxonomy" id="1934379"/>
    <lineage>
        <taxon>Eukaryota</taxon>
        <taxon>Fungi</taxon>
        <taxon>Dikarya</taxon>
        <taxon>Ascomycota</taxon>
        <taxon>Pezizomycotina</taxon>
        <taxon>Sordariomycetes</taxon>
        <taxon>Sordariomycetidae</taxon>
        <taxon>Sordariales</taxon>
        <taxon>Chaetomiaceae</taxon>
        <taxon>Dichotomopilus</taxon>
    </lineage>
</organism>
<reference evidence="3" key="2">
    <citation type="submission" date="2023-05" db="EMBL/GenBank/DDBJ databases">
        <authorList>
            <consortium name="Lawrence Berkeley National Laboratory"/>
            <person name="Steindorff A."/>
            <person name="Hensen N."/>
            <person name="Bonometti L."/>
            <person name="Westerberg I."/>
            <person name="Brannstrom I.O."/>
            <person name="Guillou S."/>
            <person name="Cros-Aarteil S."/>
            <person name="Calhoun S."/>
            <person name="Haridas S."/>
            <person name="Kuo A."/>
            <person name="Mondo S."/>
            <person name="Pangilinan J."/>
            <person name="Riley R."/>
            <person name="Labutti K."/>
            <person name="Andreopoulos B."/>
            <person name="Lipzen A."/>
            <person name="Chen C."/>
            <person name="Yanf M."/>
            <person name="Daum C."/>
            <person name="Ng V."/>
            <person name="Clum A."/>
            <person name="Ohm R."/>
            <person name="Martin F."/>
            <person name="Silar P."/>
            <person name="Natvig D."/>
            <person name="Lalanne C."/>
            <person name="Gautier V."/>
            <person name="Ament-Velasquez S.L."/>
            <person name="Kruys A."/>
            <person name="Hutchinson M.I."/>
            <person name="Powell A.J."/>
            <person name="Barry K."/>
            <person name="Miller A.N."/>
            <person name="Grigoriev I.V."/>
            <person name="Debuchy R."/>
            <person name="Gladieux P."/>
            <person name="Thoren M.H."/>
            <person name="Johannesson H."/>
        </authorList>
    </citation>
    <scope>NUCLEOTIDE SEQUENCE</scope>
    <source>
        <strain evidence="3">CBS 141.50</strain>
    </source>
</reference>
<accession>A0AAN6ZP01</accession>
<name>A0AAN6ZP01_9PEZI</name>
<evidence type="ECO:0000313" key="4">
    <source>
        <dbReference type="Proteomes" id="UP001302676"/>
    </source>
</evidence>
<keyword evidence="4" id="KW-1185">Reference proteome</keyword>
<reference evidence="3" key="1">
    <citation type="journal article" date="2023" name="Mol. Phylogenet. Evol.">
        <title>Genome-scale phylogeny and comparative genomics of the fungal order Sordariales.</title>
        <authorList>
            <person name="Hensen N."/>
            <person name="Bonometti L."/>
            <person name="Westerberg I."/>
            <person name="Brannstrom I.O."/>
            <person name="Guillou S."/>
            <person name="Cros-Aarteil S."/>
            <person name="Calhoun S."/>
            <person name="Haridas S."/>
            <person name="Kuo A."/>
            <person name="Mondo S."/>
            <person name="Pangilinan J."/>
            <person name="Riley R."/>
            <person name="LaButti K."/>
            <person name="Andreopoulos B."/>
            <person name="Lipzen A."/>
            <person name="Chen C."/>
            <person name="Yan M."/>
            <person name="Daum C."/>
            <person name="Ng V."/>
            <person name="Clum A."/>
            <person name="Steindorff A."/>
            <person name="Ohm R.A."/>
            <person name="Martin F."/>
            <person name="Silar P."/>
            <person name="Natvig D.O."/>
            <person name="Lalanne C."/>
            <person name="Gautier V."/>
            <person name="Ament-Velasquez S.L."/>
            <person name="Kruys A."/>
            <person name="Hutchinson M.I."/>
            <person name="Powell A.J."/>
            <person name="Barry K."/>
            <person name="Miller A.N."/>
            <person name="Grigoriev I.V."/>
            <person name="Debuchy R."/>
            <person name="Gladieux P."/>
            <person name="Hiltunen Thoren M."/>
            <person name="Johannesson H."/>
        </authorList>
    </citation>
    <scope>NUCLEOTIDE SEQUENCE</scope>
    <source>
        <strain evidence="3">CBS 141.50</strain>
    </source>
</reference>
<dbReference type="GeneID" id="87813703"/>
<dbReference type="PROSITE" id="PS50011">
    <property type="entry name" value="PROTEIN_KINASE_DOM"/>
    <property type="match status" value="1"/>
</dbReference>
<dbReference type="GO" id="GO:0005524">
    <property type="term" value="F:ATP binding"/>
    <property type="evidence" value="ECO:0007669"/>
    <property type="project" value="InterPro"/>
</dbReference>
<feature type="domain" description="Protein kinase" evidence="2">
    <location>
        <begin position="87"/>
        <end position="452"/>
    </location>
</feature>
<dbReference type="AlphaFoldDB" id="A0AAN6ZP01"/>
<dbReference type="EMBL" id="MU853580">
    <property type="protein sequence ID" value="KAK4144051.1"/>
    <property type="molecule type" value="Genomic_DNA"/>
</dbReference>
<comment type="caution">
    <text evidence="3">The sequence shown here is derived from an EMBL/GenBank/DDBJ whole genome shotgun (WGS) entry which is preliminary data.</text>
</comment>
<evidence type="ECO:0000259" key="2">
    <source>
        <dbReference type="PROSITE" id="PS50011"/>
    </source>
</evidence>
<proteinExistence type="predicted"/>
<feature type="region of interest" description="Disordered" evidence="1">
    <location>
        <begin position="479"/>
        <end position="548"/>
    </location>
</feature>
<dbReference type="RefSeq" id="XP_062637422.1">
    <property type="nucleotide sequence ID" value="XM_062777090.1"/>
</dbReference>
<gene>
    <name evidence="3" type="ORF">C8A04DRAFT_11787</name>
</gene>
<dbReference type="InterPro" id="IPR053083">
    <property type="entry name" value="TF_kinase-domain_protein"/>
</dbReference>
<dbReference type="Gene3D" id="1.10.510.10">
    <property type="entry name" value="Transferase(Phosphotransferase) domain 1"/>
    <property type="match status" value="1"/>
</dbReference>
<dbReference type="SMART" id="SM00220">
    <property type="entry name" value="S_TKc"/>
    <property type="match status" value="1"/>
</dbReference>
<dbReference type="PANTHER" id="PTHR44305:SF24">
    <property type="entry name" value="TYROSINE-PROTEIN KINASE C03B1.5-RELATED"/>
    <property type="match status" value="1"/>
</dbReference>
<feature type="compositionally biased region" description="Polar residues" evidence="1">
    <location>
        <begin position="516"/>
        <end position="528"/>
    </location>
</feature>
<dbReference type="SUPFAM" id="SSF56112">
    <property type="entry name" value="Protein kinase-like (PK-like)"/>
    <property type="match status" value="1"/>
</dbReference>
<feature type="compositionally biased region" description="Polar residues" evidence="1">
    <location>
        <begin position="484"/>
        <end position="507"/>
    </location>
</feature>
<keyword evidence="3" id="KW-0418">Kinase</keyword>
<dbReference type="InterPro" id="IPR011009">
    <property type="entry name" value="Kinase-like_dom_sf"/>
</dbReference>
<sequence>MWWNSEAIENMVTRQFVSNRLNSQAVNRLDQRPDFGDDLTDSTYWEWIDEKARKLFLILADLGIPNRIFDVIDNSLEDEDLPFALDEVWRLRLSSSRSGRVDKKFYYRQFHYLLRELENGTHIDYEDHEVVPLEVVSKKSPVTQGQHVDQVTVATQPEMLFCRCRIRLGEEHTSEGEFMDDIESIKDIRNEHIMSYWASYTHKGYGYVLFTPPPEFSLKTLLTTMPGCLKKLEKQAQRQVVLSWIYCLAETVCFFHGRGRAHGNIRPSTVTFSKDNFVFLTGFTPFHITHLSGTTESPPFDREAYDYAAPEKVFALPSSSPGTLHHWLDNGDNDVHASPFNPQAADVYSLGCVILELVSFLFKKQGRPFAAHRSAKHRAAGRGGPFSDASFHENVIQIESWMAELSQEASKKDEPLFKGISPLLHVVEGMLAFFPHERITIYEVRDKIRQILVESCGIVEPHCLRPGLQWDVGLAGPRMRSDSEMSGASSGIRSFSTATTKRGSGSTDGDPKRMSAGTSIGSCTSSRGSDGGKEAARPRTASRVNHDSRTAAQLKMIALAQVCRAV</sequence>
<keyword evidence="3" id="KW-0808">Transferase</keyword>